<keyword evidence="1" id="KW-0812">Transmembrane</keyword>
<dbReference type="RefSeq" id="WP_343788958.1">
    <property type="nucleotide sequence ID" value="NZ_BAAAEU010000006.1"/>
</dbReference>
<evidence type="ECO:0000256" key="1">
    <source>
        <dbReference type="SAM" id="Phobius"/>
    </source>
</evidence>
<protein>
    <recommendedName>
        <fullName evidence="4">DUF3379 family protein</fullName>
    </recommendedName>
</protein>
<keyword evidence="1" id="KW-1133">Transmembrane helix</keyword>
<feature type="transmembrane region" description="Helical" evidence="1">
    <location>
        <begin position="80"/>
        <end position="100"/>
    </location>
</feature>
<dbReference type="Proteomes" id="UP001501523">
    <property type="component" value="Unassembled WGS sequence"/>
</dbReference>
<keyword evidence="3" id="KW-1185">Reference proteome</keyword>
<evidence type="ECO:0000313" key="3">
    <source>
        <dbReference type="Proteomes" id="UP001501523"/>
    </source>
</evidence>
<dbReference type="InterPro" id="IPR021806">
    <property type="entry name" value="DUF3379"/>
</dbReference>
<evidence type="ECO:0008006" key="4">
    <source>
        <dbReference type="Google" id="ProtNLM"/>
    </source>
</evidence>
<organism evidence="2 3">
    <name type="scientific">Dokdonella soli</name>
    <dbReference type="NCBI Taxonomy" id="529810"/>
    <lineage>
        <taxon>Bacteria</taxon>
        <taxon>Pseudomonadati</taxon>
        <taxon>Pseudomonadota</taxon>
        <taxon>Gammaproteobacteria</taxon>
        <taxon>Lysobacterales</taxon>
        <taxon>Rhodanobacteraceae</taxon>
        <taxon>Dokdonella</taxon>
    </lineage>
</organism>
<keyword evidence="1" id="KW-0472">Membrane</keyword>
<reference evidence="3" key="1">
    <citation type="journal article" date="2019" name="Int. J. Syst. Evol. Microbiol.">
        <title>The Global Catalogue of Microorganisms (GCM) 10K type strain sequencing project: providing services to taxonomists for standard genome sequencing and annotation.</title>
        <authorList>
            <consortium name="The Broad Institute Genomics Platform"/>
            <consortium name="The Broad Institute Genome Sequencing Center for Infectious Disease"/>
            <person name="Wu L."/>
            <person name="Ma J."/>
        </authorList>
    </citation>
    <scope>NUCLEOTIDE SEQUENCE [LARGE SCALE GENOMIC DNA]</scope>
    <source>
        <strain evidence="3">JCM 15421</strain>
    </source>
</reference>
<name>A0ABP3TQR7_9GAMM</name>
<gene>
    <name evidence="2" type="ORF">GCM10009105_15230</name>
</gene>
<dbReference type="Pfam" id="PF11859">
    <property type="entry name" value="DUF3379"/>
    <property type="match status" value="1"/>
</dbReference>
<evidence type="ECO:0000313" key="2">
    <source>
        <dbReference type="EMBL" id="GAA0712550.1"/>
    </source>
</evidence>
<dbReference type="EMBL" id="BAAAEU010000006">
    <property type="protein sequence ID" value="GAA0712550.1"/>
    <property type="molecule type" value="Genomic_DNA"/>
</dbReference>
<proteinExistence type="predicted"/>
<sequence>MDCLEFRRLLGSDPRVTDRAAREHLDACPFCADAHARAQAFESRLSNALAVPIPDGLADRILLAQLTGTRQRERTNRRRTAWIALAAVACMALAIGVVRYERAPPATLADLVVQHINGEERDALQLTAAVPAAEVERAFADRGVHLVSVPRDVSYVSECPVGAYRTVHMVMPENGAPVSVVYVVDHRIADDRDFRRDAMVGREIPIANGTLVLAAQSADRFDAIEHTWRDAIEGRPQIAAGSR</sequence>
<accession>A0ABP3TQR7</accession>
<comment type="caution">
    <text evidence="2">The sequence shown here is derived from an EMBL/GenBank/DDBJ whole genome shotgun (WGS) entry which is preliminary data.</text>
</comment>